<dbReference type="Gene3D" id="3.90.1070.10">
    <property type="match status" value="1"/>
</dbReference>
<dbReference type="PROSITE" id="PS51464">
    <property type="entry name" value="SIS"/>
    <property type="match status" value="1"/>
</dbReference>
<dbReference type="InterPro" id="IPR046348">
    <property type="entry name" value="SIS_dom_sf"/>
</dbReference>
<evidence type="ECO:0000313" key="2">
    <source>
        <dbReference type="EMBL" id="WFR97510.1"/>
    </source>
</evidence>
<reference evidence="2 3" key="1">
    <citation type="journal article" date="2018" name="Sci. Rep.">
        <title>Rhizobium tumorigenes sp. nov., a novel plant tumorigenic bacterium isolated from cane gall tumors on thornless blackberry.</title>
        <authorList>
            <person name="Kuzmanovi N."/>
            <person name="Smalla K."/>
            <person name="Gronow S."/>
            <person name="PuBawska J."/>
        </authorList>
    </citation>
    <scope>NUCLEOTIDE SEQUENCE [LARGE SCALE GENOMIC DNA]</scope>
    <source>
        <strain evidence="2 3">1078</strain>
    </source>
</reference>
<dbReference type="EMBL" id="CP117256">
    <property type="protein sequence ID" value="WFR97510.1"/>
    <property type="molecule type" value="Genomic_DNA"/>
</dbReference>
<dbReference type="SUPFAM" id="SSF53697">
    <property type="entry name" value="SIS domain"/>
    <property type="match status" value="1"/>
</dbReference>
<keyword evidence="2" id="KW-0378">Hydrolase</keyword>
<dbReference type="GO" id="GO:0097367">
    <property type="term" value="F:carbohydrate derivative binding"/>
    <property type="evidence" value="ECO:0007669"/>
    <property type="project" value="InterPro"/>
</dbReference>
<name>A0AAF1KTR9_9HYPH</name>
<dbReference type="GO" id="GO:0016787">
    <property type="term" value="F:hydrolase activity"/>
    <property type="evidence" value="ECO:0007669"/>
    <property type="project" value="UniProtKB-KW"/>
</dbReference>
<dbReference type="Gene3D" id="3.40.50.1000">
    <property type="entry name" value="HAD superfamily/HAD-like"/>
    <property type="match status" value="1"/>
</dbReference>
<sequence length="640" mass="68087">MTIFAEKLRRLPETVVLAKGGPIEELAAALHSGKGRVVIAVGSGGSAVTADYLARCRSTLSLGPTIVYTPMEYVLSAEDWADCEVWLFSAGANNPDIAAAFETAVRMKVAAIRLVTTRADGKTALAAAASNTGAVYVVPVADPKDGFIATHSMTAMIAALLYASDRLSEKPSATDLAQAFEQAAQAAVDPYADTQSPVKAFKRGDTIIVLHDPQARAVATLIETSLWETGIAAVQRADFRNFAHGRHVWAAKYPDAMFILALTTAETRSIWAALLDALPSVGNGASDVGFAGRFQIAVAILEGLRLIEVLGNSVGIDPGRPGRGPFAEAIYNHDGLEVISRQMTPGVRHKLRAVLLHDPLGQEPLSVCAVGQKRLHDFAKARFRGLVLDYDGTIVSTDDRLAAPADKIAKQLQRLMDAGVLIAVATGRGGSAGEMLRDALPTRYHPQVIMGYYNGGHIRTLDVDIAIDQPAQDPDILEVADWIEAHELLAPGVRLKPGRVQLMLNHKDIPDHARFSMSLNACPAVVARRVKVLSSHHSFDILPRATTKNLVVDILTEMAGDARATFLAIGDSGSPIGNDFDLLSIKHGVSVDSVCGNLQGSWSLFGADTTGPDALFRILQAIDAGQSGASVNLEALELDS</sequence>
<evidence type="ECO:0000313" key="3">
    <source>
        <dbReference type="Proteomes" id="UP000249499"/>
    </source>
</evidence>
<keyword evidence="2" id="KW-0614">Plasmid</keyword>
<dbReference type="Proteomes" id="UP000249499">
    <property type="component" value="Plasmid pRt1078"/>
</dbReference>
<dbReference type="InterPro" id="IPR023214">
    <property type="entry name" value="HAD_sf"/>
</dbReference>
<dbReference type="KEGG" id="rtu:PR017_20025"/>
<evidence type="ECO:0000259" key="1">
    <source>
        <dbReference type="PROSITE" id="PS51464"/>
    </source>
</evidence>
<protein>
    <submittedName>
        <fullName evidence="2">HAD hydrolase family protein</fullName>
    </submittedName>
</protein>
<dbReference type="SUPFAM" id="SSF56784">
    <property type="entry name" value="HAD-like"/>
    <property type="match status" value="1"/>
</dbReference>
<organism evidence="2 3">
    <name type="scientific">Rhizobium tumorigenes</name>
    <dbReference type="NCBI Taxonomy" id="2041385"/>
    <lineage>
        <taxon>Bacteria</taxon>
        <taxon>Pseudomonadati</taxon>
        <taxon>Pseudomonadota</taxon>
        <taxon>Alphaproteobacteria</taxon>
        <taxon>Hyphomicrobiales</taxon>
        <taxon>Rhizobiaceae</taxon>
        <taxon>Rhizobium/Agrobacterium group</taxon>
        <taxon>Rhizobium</taxon>
    </lineage>
</organism>
<geneLocation type="plasmid" evidence="2 3">
    <name>pRt1078</name>
</geneLocation>
<keyword evidence="3" id="KW-1185">Reference proteome</keyword>
<gene>
    <name evidence="2" type="ORF">PR017_20025</name>
</gene>
<dbReference type="AlphaFoldDB" id="A0AAF1KTR9"/>
<reference evidence="3" key="2">
    <citation type="journal article" date="2023" name="MicrobiologyOpen">
        <title>Genomics of the tumorigenes clade of the family Rhizobiaceae and description of Rhizobium rhododendri sp. nov.</title>
        <authorList>
            <person name="Kuzmanovic N."/>
            <person name="diCenzo G.C."/>
            <person name="Bunk B."/>
            <person name="Sproeer C."/>
            <person name="Fruehling A."/>
            <person name="Neumann-Schaal M."/>
            <person name="Overmann J."/>
            <person name="Smalla K."/>
        </authorList>
    </citation>
    <scope>NUCLEOTIDE SEQUENCE [LARGE SCALE GENOMIC DNA]</scope>
    <source>
        <strain evidence="3">1078</strain>
        <plasmid evidence="3">pRt1078</plasmid>
    </source>
</reference>
<dbReference type="RefSeq" id="WP_111221293.1">
    <property type="nucleotide sequence ID" value="NZ_CP117256.1"/>
</dbReference>
<dbReference type="InterPro" id="IPR036412">
    <property type="entry name" value="HAD-like_sf"/>
</dbReference>
<dbReference type="Gene3D" id="3.40.50.10490">
    <property type="entry name" value="Glucose-6-phosphate isomerase like protein, domain 1"/>
    <property type="match status" value="1"/>
</dbReference>
<dbReference type="GO" id="GO:1901135">
    <property type="term" value="P:carbohydrate derivative metabolic process"/>
    <property type="evidence" value="ECO:0007669"/>
    <property type="project" value="InterPro"/>
</dbReference>
<accession>A0AAF1KTR9</accession>
<feature type="domain" description="SIS" evidence="1">
    <location>
        <begin position="26"/>
        <end position="169"/>
    </location>
</feature>
<dbReference type="InterPro" id="IPR001347">
    <property type="entry name" value="SIS_dom"/>
</dbReference>
<dbReference type="Pfam" id="PF08282">
    <property type="entry name" value="Hydrolase_3"/>
    <property type="match status" value="1"/>
</dbReference>
<proteinExistence type="predicted"/>